<name>A0A232EVZ0_9HYME</name>
<evidence type="ECO:0000313" key="1">
    <source>
        <dbReference type="EMBL" id="OXU22481.1"/>
    </source>
</evidence>
<keyword evidence="2" id="KW-1185">Reference proteome</keyword>
<organism evidence="1 2">
    <name type="scientific">Trichomalopsis sarcophagae</name>
    <dbReference type="NCBI Taxonomy" id="543379"/>
    <lineage>
        <taxon>Eukaryota</taxon>
        <taxon>Metazoa</taxon>
        <taxon>Ecdysozoa</taxon>
        <taxon>Arthropoda</taxon>
        <taxon>Hexapoda</taxon>
        <taxon>Insecta</taxon>
        <taxon>Pterygota</taxon>
        <taxon>Neoptera</taxon>
        <taxon>Endopterygota</taxon>
        <taxon>Hymenoptera</taxon>
        <taxon>Apocrita</taxon>
        <taxon>Proctotrupomorpha</taxon>
        <taxon>Chalcidoidea</taxon>
        <taxon>Pteromalidae</taxon>
        <taxon>Pteromalinae</taxon>
        <taxon>Trichomalopsis</taxon>
    </lineage>
</organism>
<gene>
    <name evidence="1" type="ORF">TSAR_005971</name>
</gene>
<reference evidence="1 2" key="1">
    <citation type="journal article" date="2017" name="Curr. Biol.">
        <title>The Evolution of Venom by Co-option of Single-Copy Genes.</title>
        <authorList>
            <person name="Martinson E.O."/>
            <person name="Mrinalini"/>
            <person name="Kelkar Y.D."/>
            <person name="Chang C.H."/>
            <person name="Werren J.H."/>
        </authorList>
    </citation>
    <scope>NUCLEOTIDE SEQUENCE [LARGE SCALE GENOMIC DNA]</scope>
    <source>
        <strain evidence="1 2">Alberta</strain>
        <tissue evidence="1">Whole body</tissue>
    </source>
</reference>
<dbReference type="Proteomes" id="UP000215335">
    <property type="component" value="Unassembled WGS sequence"/>
</dbReference>
<protein>
    <submittedName>
        <fullName evidence="1">Uncharacterized protein</fullName>
    </submittedName>
</protein>
<dbReference type="EMBL" id="NNAY01001949">
    <property type="protein sequence ID" value="OXU22481.1"/>
    <property type="molecule type" value="Genomic_DNA"/>
</dbReference>
<comment type="caution">
    <text evidence="1">The sequence shown here is derived from an EMBL/GenBank/DDBJ whole genome shotgun (WGS) entry which is preliminary data.</text>
</comment>
<sequence length="37" mass="4112">MICLVPLTARILRLPRVSPPSSFEGEGNIDFLLAKRT</sequence>
<dbReference type="AlphaFoldDB" id="A0A232EVZ0"/>
<proteinExistence type="predicted"/>
<evidence type="ECO:0000313" key="2">
    <source>
        <dbReference type="Proteomes" id="UP000215335"/>
    </source>
</evidence>
<accession>A0A232EVZ0</accession>